<evidence type="ECO:0000256" key="2">
    <source>
        <dbReference type="ARBA" id="ARBA00023125"/>
    </source>
</evidence>
<gene>
    <name evidence="8" type="ORF">BCR42DRAFT_444193</name>
</gene>
<evidence type="ECO:0000256" key="3">
    <source>
        <dbReference type="ARBA" id="ARBA00023159"/>
    </source>
</evidence>
<keyword evidence="2" id="KW-0238">DNA-binding</keyword>
<keyword evidence="9" id="KW-1185">Reference proteome</keyword>
<dbReference type="PANTHER" id="PTHR10328">
    <property type="entry name" value="PROTEIN MAX MYC-ASSOCIATED FACTOR X"/>
    <property type="match status" value="1"/>
</dbReference>
<dbReference type="GO" id="GO:0046983">
    <property type="term" value="F:protein dimerization activity"/>
    <property type="evidence" value="ECO:0007669"/>
    <property type="project" value="InterPro"/>
</dbReference>
<dbReference type="PROSITE" id="PS50888">
    <property type="entry name" value="BHLH"/>
    <property type="match status" value="1"/>
</dbReference>
<accession>A0A1X2HXN0</accession>
<keyword evidence="1" id="KW-0805">Transcription regulation</keyword>
<keyword evidence="3" id="KW-0010">Activator</keyword>
<dbReference type="GO" id="GO:0003700">
    <property type="term" value="F:DNA-binding transcription factor activity"/>
    <property type="evidence" value="ECO:0007669"/>
    <property type="project" value="TreeGrafter"/>
</dbReference>
<reference evidence="8 9" key="1">
    <citation type="submission" date="2016-07" db="EMBL/GenBank/DDBJ databases">
        <title>Pervasive Adenine N6-methylation of Active Genes in Fungi.</title>
        <authorList>
            <consortium name="DOE Joint Genome Institute"/>
            <person name="Mondo S.J."/>
            <person name="Dannebaum R.O."/>
            <person name="Kuo R.C."/>
            <person name="Labutti K."/>
            <person name="Haridas S."/>
            <person name="Kuo A."/>
            <person name="Salamov A."/>
            <person name="Ahrendt S.R."/>
            <person name="Lipzen A."/>
            <person name="Sullivan W."/>
            <person name="Andreopoulos W.B."/>
            <person name="Clum A."/>
            <person name="Lindquist E."/>
            <person name="Daum C."/>
            <person name="Ramamoorthy G.K."/>
            <person name="Gryganskyi A."/>
            <person name="Culley D."/>
            <person name="Magnuson J.K."/>
            <person name="James T.Y."/>
            <person name="O'Malley M.A."/>
            <person name="Stajich J.E."/>
            <person name="Spatafora J.W."/>
            <person name="Visel A."/>
            <person name="Grigoriev I.V."/>
        </authorList>
    </citation>
    <scope>NUCLEOTIDE SEQUENCE [LARGE SCALE GENOMIC DNA]</scope>
    <source>
        <strain evidence="8 9">NRRL 1336</strain>
    </source>
</reference>
<dbReference type="GO" id="GO:0045944">
    <property type="term" value="P:positive regulation of transcription by RNA polymerase II"/>
    <property type="evidence" value="ECO:0007669"/>
    <property type="project" value="TreeGrafter"/>
</dbReference>
<dbReference type="SUPFAM" id="SSF47459">
    <property type="entry name" value="HLH, helix-loop-helix DNA-binding domain"/>
    <property type="match status" value="1"/>
</dbReference>
<proteinExistence type="predicted"/>
<evidence type="ECO:0000256" key="5">
    <source>
        <dbReference type="ARBA" id="ARBA00023242"/>
    </source>
</evidence>
<evidence type="ECO:0000313" key="9">
    <source>
        <dbReference type="Proteomes" id="UP000193560"/>
    </source>
</evidence>
<keyword evidence="4" id="KW-0804">Transcription</keyword>
<comment type="caution">
    <text evidence="8">The sequence shown here is derived from an EMBL/GenBank/DDBJ whole genome shotgun (WGS) entry which is preliminary data.</text>
</comment>
<evidence type="ECO:0000256" key="1">
    <source>
        <dbReference type="ARBA" id="ARBA00023015"/>
    </source>
</evidence>
<dbReference type="GO" id="GO:0090575">
    <property type="term" value="C:RNA polymerase II transcription regulator complex"/>
    <property type="evidence" value="ECO:0007669"/>
    <property type="project" value="TreeGrafter"/>
</dbReference>
<organism evidence="8 9">
    <name type="scientific">Absidia repens</name>
    <dbReference type="NCBI Taxonomy" id="90262"/>
    <lineage>
        <taxon>Eukaryota</taxon>
        <taxon>Fungi</taxon>
        <taxon>Fungi incertae sedis</taxon>
        <taxon>Mucoromycota</taxon>
        <taxon>Mucoromycotina</taxon>
        <taxon>Mucoromycetes</taxon>
        <taxon>Mucorales</taxon>
        <taxon>Cunninghamellaceae</taxon>
        <taxon>Absidia</taxon>
    </lineage>
</organism>
<dbReference type="InterPro" id="IPR011598">
    <property type="entry name" value="bHLH_dom"/>
</dbReference>
<dbReference type="GO" id="GO:0003677">
    <property type="term" value="F:DNA binding"/>
    <property type="evidence" value="ECO:0007669"/>
    <property type="project" value="UniProtKB-KW"/>
</dbReference>
<feature type="coiled-coil region" evidence="6">
    <location>
        <begin position="58"/>
        <end position="85"/>
    </location>
</feature>
<keyword evidence="6" id="KW-0175">Coiled coil</keyword>
<dbReference type="Gene3D" id="4.10.280.10">
    <property type="entry name" value="Helix-loop-helix DNA-binding domain"/>
    <property type="match status" value="1"/>
</dbReference>
<dbReference type="PANTHER" id="PTHR10328:SF3">
    <property type="entry name" value="PROTEIN MAX"/>
    <property type="match status" value="1"/>
</dbReference>
<dbReference type="Proteomes" id="UP000193560">
    <property type="component" value="Unassembled WGS sequence"/>
</dbReference>
<dbReference type="Pfam" id="PF00010">
    <property type="entry name" value="HLH"/>
    <property type="match status" value="1"/>
</dbReference>
<evidence type="ECO:0000256" key="4">
    <source>
        <dbReference type="ARBA" id="ARBA00023163"/>
    </source>
</evidence>
<keyword evidence="5" id="KW-0539">Nucleus</keyword>
<sequence>MAQKSTLSFVNVDPFSFTNAKLDDSLNVLSIDNKDGYGSSPLFTKKILSNAERRAEHNAAERARRESLNNKFQQLAQALPNLTNNR</sequence>
<feature type="domain" description="BHLH" evidence="7">
    <location>
        <begin position="52"/>
        <end position="86"/>
    </location>
</feature>
<dbReference type="InterPro" id="IPR036638">
    <property type="entry name" value="HLH_DNA-bd_sf"/>
</dbReference>
<protein>
    <recommendedName>
        <fullName evidence="7">BHLH domain-containing protein</fullName>
    </recommendedName>
</protein>
<evidence type="ECO:0000259" key="7">
    <source>
        <dbReference type="PROSITE" id="PS50888"/>
    </source>
</evidence>
<dbReference type="AlphaFoldDB" id="A0A1X2HXN0"/>
<dbReference type="EMBL" id="MCGE01000050">
    <property type="protein sequence ID" value="ORZ04509.1"/>
    <property type="molecule type" value="Genomic_DNA"/>
</dbReference>
<name>A0A1X2HXN0_9FUNG</name>
<evidence type="ECO:0000256" key="6">
    <source>
        <dbReference type="SAM" id="Coils"/>
    </source>
</evidence>
<evidence type="ECO:0000313" key="8">
    <source>
        <dbReference type="EMBL" id="ORZ04509.1"/>
    </source>
</evidence>